<dbReference type="Proteomes" id="UP000000657">
    <property type="component" value="Chromosome"/>
</dbReference>
<keyword evidence="6 9" id="KW-1133">Transmembrane helix</keyword>
<comment type="function">
    <text evidence="9">Part of the twin-arginine translocation (Tat) system that transports large folded proteins containing a characteristic twin-arginine motif in their signal peptide across membranes. TatA could form the protein-conducting channel of the Tat system.</text>
</comment>
<dbReference type="HOGENOM" id="CLU_086034_4_3_11"/>
<dbReference type="NCBIfam" id="NF001854">
    <property type="entry name" value="PRK00575.1"/>
    <property type="match status" value="1"/>
</dbReference>
<dbReference type="GO" id="GO:0033281">
    <property type="term" value="C:TAT protein transport complex"/>
    <property type="evidence" value="ECO:0007669"/>
    <property type="project" value="UniProtKB-UniRule"/>
</dbReference>
<dbReference type="InterPro" id="IPR003369">
    <property type="entry name" value="TatA/B/E"/>
</dbReference>
<name>Q0RJF8_FRAAA</name>
<dbReference type="PANTHER" id="PTHR42982">
    <property type="entry name" value="SEC-INDEPENDENT PROTEIN TRANSLOCASE PROTEIN TATA"/>
    <property type="match status" value="1"/>
</dbReference>
<feature type="region of interest" description="Disordered" evidence="10">
    <location>
        <begin position="79"/>
        <end position="120"/>
    </location>
</feature>
<dbReference type="NCBIfam" id="TIGR01411">
    <property type="entry name" value="tatAE"/>
    <property type="match status" value="1"/>
</dbReference>
<dbReference type="STRING" id="326424.FRAAL3711"/>
<feature type="compositionally biased region" description="Low complexity" evidence="10">
    <location>
        <begin position="79"/>
        <end position="108"/>
    </location>
</feature>
<proteinExistence type="inferred from homology"/>
<evidence type="ECO:0000256" key="8">
    <source>
        <dbReference type="ARBA" id="ARBA00023136"/>
    </source>
</evidence>
<dbReference type="AlphaFoldDB" id="Q0RJF8"/>
<keyword evidence="3 9" id="KW-1003">Cell membrane</keyword>
<evidence type="ECO:0000256" key="2">
    <source>
        <dbReference type="ARBA" id="ARBA00022448"/>
    </source>
</evidence>
<evidence type="ECO:0000256" key="9">
    <source>
        <dbReference type="HAMAP-Rule" id="MF_00236"/>
    </source>
</evidence>
<evidence type="ECO:0000256" key="5">
    <source>
        <dbReference type="ARBA" id="ARBA00022927"/>
    </source>
</evidence>
<dbReference type="Pfam" id="PF02416">
    <property type="entry name" value="TatA_B_E"/>
    <property type="match status" value="1"/>
</dbReference>
<evidence type="ECO:0000256" key="4">
    <source>
        <dbReference type="ARBA" id="ARBA00022692"/>
    </source>
</evidence>
<comment type="subcellular location">
    <subcellularLocation>
        <location evidence="1 9">Cell membrane</location>
        <topology evidence="1 9">Single-pass membrane protein</topology>
    </subcellularLocation>
</comment>
<organism evidence="11 12">
    <name type="scientific">Frankia alni (strain DSM 45986 / CECT 9034 / ACN14a)</name>
    <dbReference type="NCBI Taxonomy" id="326424"/>
    <lineage>
        <taxon>Bacteria</taxon>
        <taxon>Bacillati</taxon>
        <taxon>Actinomycetota</taxon>
        <taxon>Actinomycetes</taxon>
        <taxon>Frankiales</taxon>
        <taxon>Frankiaceae</taxon>
        <taxon>Frankia</taxon>
    </lineage>
</organism>
<dbReference type="PANTHER" id="PTHR42982:SF8">
    <property type="entry name" value="SEC-INDEPENDENT PROTEIN TRANSLOCASE PROTEIN TATA"/>
    <property type="match status" value="1"/>
</dbReference>
<dbReference type="EMBL" id="CT573213">
    <property type="protein sequence ID" value="CAJ62354.1"/>
    <property type="molecule type" value="Genomic_DNA"/>
</dbReference>
<keyword evidence="2 9" id="KW-0813">Transport</keyword>
<comment type="similarity">
    <text evidence="9">Belongs to the TatA/E family.</text>
</comment>
<evidence type="ECO:0000256" key="7">
    <source>
        <dbReference type="ARBA" id="ARBA00023010"/>
    </source>
</evidence>
<protein>
    <recommendedName>
        <fullName evidence="9">Sec-independent protein translocase protein TatA</fullName>
    </recommendedName>
</protein>
<keyword evidence="4 9" id="KW-0812">Transmembrane</keyword>
<dbReference type="Gene3D" id="1.20.5.3310">
    <property type="match status" value="1"/>
</dbReference>
<keyword evidence="7 9" id="KW-0811">Translocation</keyword>
<dbReference type="InterPro" id="IPR006312">
    <property type="entry name" value="TatA/E"/>
</dbReference>
<accession>Q0RJF8</accession>
<keyword evidence="8 9" id="KW-0472">Membrane</keyword>
<reference evidence="11 12" key="1">
    <citation type="journal article" date="2007" name="Genome Res.">
        <title>Genome characteristics of facultatively symbiotic Frankia sp. strains reflect host range and host plant biogeography.</title>
        <authorList>
            <person name="Normand P."/>
            <person name="Lapierre P."/>
            <person name="Tisa L.S."/>
            <person name="Gogarten J.P."/>
            <person name="Alloisio N."/>
            <person name="Bagnarol E."/>
            <person name="Bassi C.A."/>
            <person name="Berry A.M."/>
            <person name="Bickhart D.M."/>
            <person name="Choisne N."/>
            <person name="Couloux A."/>
            <person name="Cournoyer B."/>
            <person name="Cruveiller S."/>
            <person name="Daubin V."/>
            <person name="Demange N."/>
            <person name="Francino M.P."/>
            <person name="Goltsman E."/>
            <person name="Huang Y."/>
            <person name="Kopp O.R."/>
            <person name="Labarre L."/>
            <person name="Lapidus A."/>
            <person name="Lavire C."/>
            <person name="Marechal J."/>
            <person name="Martinez M."/>
            <person name="Mastronunzio J.E."/>
            <person name="Mullin B.C."/>
            <person name="Niemann J."/>
            <person name="Pujic P."/>
            <person name="Rawnsley T."/>
            <person name="Rouy Z."/>
            <person name="Schenowitz C."/>
            <person name="Sellstedt A."/>
            <person name="Tavares F."/>
            <person name="Tomkins J.P."/>
            <person name="Vallenet D."/>
            <person name="Valverde C."/>
            <person name="Wall L.G."/>
            <person name="Wang Y."/>
            <person name="Medigue C."/>
            <person name="Benson D.R."/>
        </authorList>
    </citation>
    <scope>NUCLEOTIDE SEQUENCE [LARGE SCALE GENOMIC DNA]</scope>
    <source>
        <strain evidence="12">DSM 45986 / CECT 9034 / ACN14a</strain>
    </source>
</reference>
<dbReference type="PRINTS" id="PR01506">
    <property type="entry name" value="TATBPROTEIN"/>
</dbReference>
<evidence type="ECO:0000256" key="1">
    <source>
        <dbReference type="ARBA" id="ARBA00004162"/>
    </source>
</evidence>
<dbReference type="eggNOG" id="COG1826">
    <property type="taxonomic scope" value="Bacteria"/>
</dbReference>
<dbReference type="GO" id="GO:0043953">
    <property type="term" value="P:protein transport by the Tat complex"/>
    <property type="evidence" value="ECO:0007669"/>
    <property type="project" value="UniProtKB-UniRule"/>
</dbReference>
<gene>
    <name evidence="9" type="primary">tatA</name>
    <name evidence="11" type="ordered locus">FRAAL3711</name>
</gene>
<dbReference type="KEGG" id="fal:FRAAL3711"/>
<dbReference type="HAMAP" id="MF_00236">
    <property type="entry name" value="TatA_E"/>
    <property type="match status" value="1"/>
</dbReference>
<evidence type="ECO:0000313" key="11">
    <source>
        <dbReference type="EMBL" id="CAJ62354.1"/>
    </source>
</evidence>
<evidence type="ECO:0000256" key="6">
    <source>
        <dbReference type="ARBA" id="ARBA00022989"/>
    </source>
</evidence>
<keyword evidence="5 9" id="KW-0653">Protein transport</keyword>
<evidence type="ECO:0000256" key="3">
    <source>
        <dbReference type="ARBA" id="ARBA00022475"/>
    </source>
</evidence>
<keyword evidence="12" id="KW-1185">Reference proteome</keyword>
<dbReference type="GO" id="GO:0008320">
    <property type="term" value="F:protein transmembrane transporter activity"/>
    <property type="evidence" value="ECO:0007669"/>
    <property type="project" value="UniProtKB-UniRule"/>
</dbReference>
<sequence>MVFVGDIGTPELLIIIVVVVVLFGAKKLPDAARSLGRSLRIFKSEIKGLHDDDHPAAVATAPGAPVNPAVVHPAAPTVTAPAPAVDTAPPVPAAPGAAAPVTGPASTADSAADGRPTGSR</sequence>
<evidence type="ECO:0000313" key="12">
    <source>
        <dbReference type="Proteomes" id="UP000000657"/>
    </source>
</evidence>
<comment type="subunit">
    <text evidence="9">The Tat system comprises two distinct complexes: a TatABC complex, containing multiple copies of TatA, TatB and TatC subunits, and a separate TatA complex, containing only TatA subunits. Substrates initially bind to the TatABC complex, which probably triggers association of the separate TatA complex to form the active translocon.</text>
</comment>
<evidence type="ECO:0000256" key="10">
    <source>
        <dbReference type="SAM" id="MobiDB-lite"/>
    </source>
</evidence>